<feature type="compositionally biased region" description="Polar residues" evidence="1">
    <location>
        <begin position="215"/>
        <end position="226"/>
    </location>
</feature>
<sequence>MSSEDFLSDLVVKRYDPGGANRSKGGNRTREAQKTSLQPSQQVKKEPVGEKEKAKNKDRLAAQSREEGDAQELVEEKEEEVRQQKRNGKEKKKKKKKSQGSRERDQHGGEEEEEERQVKKGGKGSKRKQPAAEIEDEEEEGDEESHQEKEEGKRVGESRGRKQRSDKKKKNQEESQAEQSQEKGMTNVGGMALSKSLISLFRERRKEDQAGDPLSSASLFNKPTGTSESESEEESEGEQPDESDEDSKGRGGEGTMDVQPSAEKEKEKEKEASWLQSLLQRQRRIPDAKQIAAAAAAQTQADQQKRLPSAGATDTSLSAALEGVPEGTDPSVQEALAHLMGGQSDFGSSVIPIPFFLETSLEEAKSQRLQKRSDLAEFSKRLHQQAVRMEKKTKVQMGGGSGSSQTGVGAQSVLAGGFHGRDDSALQLDRM</sequence>
<evidence type="ECO:0000256" key="1">
    <source>
        <dbReference type="SAM" id="MobiDB-lite"/>
    </source>
</evidence>
<feature type="compositionally biased region" description="Basic residues" evidence="1">
    <location>
        <begin position="84"/>
        <end position="99"/>
    </location>
</feature>
<dbReference type="EMBL" id="CDMZ01002406">
    <property type="protein sequence ID" value="CEM42211.1"/>
    <property type="molecule type" value="Genomic_DNA"/>
</dbReference>
<feature type="compositionally biased region" description="Acidic residues" evidence="1">
    <location>
        <begin position="133"/>
        <end position="143"/>
    </location>
</feature>
<accession>A0A0G4HDY2</accession>
<feature type="compositionally biased region" description="Basic and acidic residues" evidence="1">
    <location>
        <begin position="262"/>
        <end position="272"/>
    </location>
</feature>
<feature type="compositionally biased region" description="Basic and acidic residues" evidence="1">
    <location>
        <begin position="144"/>
        <end position="160"/>
    </location>
</feature>
<feature type="compositionally biased region" description="Basic and acidic residues" evidence="1">
    <location>
        <begin position="43"/>
        <end position="68"/>
    </location>
</feature>
<reference evidence="2" key="1">
    <citation type="submission" date="2014-11" db="EMBL/GenBank/DDBJ databases">
        <authorList>
            <person name="Otto D Thomas"/>
            <person name="Naeem Raeece"/>
        </authorList>
    </citation>
    <scope>NUCLEOTIDE SEQUENCE</scope>
</reference>
<feature type="region of interest" description="Disordered" evidence="1">
    <location>
        <begin position="1"/>
        <end position="330"/>
    </location>
</feature>
<feature type="compositionally biased region" description="Basic and acidic residues" evidence="1">
    <location>
        <begin position="419"/>
        <end position="431"/>
    </location>
</feature>
<feature type="compositionally biased region" description="Low complexity" evidence="1">
    <location>
        <begin position="403"/>
        <end position="413"/>
    </location>
</feature>
<name>A0A0G4HDY2_9ALVE</name>
<feature type="region of interest" description="Disordered" evidence="1">
    <location>
        <begin position="389"/>
        <end position="431"/>
    </location>
</feature>
<feature type="compositionally biased region" description="Basic residues" evidence="1">
    <location>
        <begin position="161"/>
        <end position="170"/>
    </location>
</feature>
<protein>
    <submittedName>
        <fullName evidence="2">Uncharacterized protein</fullName>
    </submittedName>
</protein>
<dbReference type="VEuPathDB" id="CryptoDB:Cvel_26601"/>
<feature type="compositionally biased region" description="Basic residues" evidence="1">
    <location>
        <begin position="119"/>
        <end position="129"/>
    </location>
</feature>
<feature type="compositionally biased region" description="Basic and acidic residues" evidence="1">
    <location>
        <begin position="100"/>
        <end position="109"/>
    </location>
</feature>
<gene>
    <name evidence="2" type="ORF">Cvel_26601</name>
</gene>
<organism evidence="2">
    <name type="scientific">Chromera velia CCMP2878</name>
    <dbReference type="NCBI Taxonomy" id="1169474"/>
    <lineage>
        <taxon>Eukaryota</taxon>
        <taxon>Sar</taxon>
        <taxon>Alveolata</taxon>
        <taxon>Colpodellida</taxon>
        <taxon>Chromeraceae</taxon>
        <taxon>Chromera</taxon>
    </lineage>
</organism>
<feature type="compositionally biased region" description="Acidic residues" evidence="1">
    <location>
        <begin position="229"/>
        <end position="245"/>
    </location>
</feature>
<evidence type="ECO:0000313" key="2">
    <source>
        <dbReference type="EMBL" id="CEM42211.1"/>
    </source>
</evidence>
<dbReference type="AlphaFoldDB" id="A0A0G4HDY2"/>
<feature type="compositionally biased region" description="Low complexity" evidence="1">
    <location>
        <begin position="288"/>
        <end position="302"/>
    </location>
</feature>
<feature type="compositionally biased region" description="Acidic residues" evidence="1">
    <location>
        <begin position="69"/>
        <end position="78"/>
    </location>
</feature>
<proteinExistence type="predicted"/>